<dbReference type="GO" id="GO:0000027">
    <property type="term" value="P:ribosomal large subunit assembly"/>
    <property type="evidence" value="ECO:0007669"/>
    <property type="project" value="TreeGrafter"/>
</dbReference>
<evidence type="ECO:0000256" key="3">
    <source>
        <dbReference type="ARBA" id="ARBA00022801"/>
    </source>
</evidence>
<dbReference type="PANTHER" id="PTHR12801:SF45">
    <property type="entry name" value="RNA EXONUCLEASE 4"/>
    <property type="match status" value="1"/>
</dbReference>
<reference evidence="7" key="2">
    <citation type="submission" date="2022-07" db="EMBL/GenBank/DDBJ databases">
        <authorList>
            <person name="Goncalves M.F.M."/>
            <person name="Hilario S."/>
            <person name="Van De Peer Y."/>
            <person name="Esteves A.C."/>
            <person name="Alves A."/>
        </authorList>
    </citation>
    <scope>NUCLEOTIDE SEQUENCE</scope>
    <source>
        <strain evidence="7">MUM 19.33</strain>
    </source>
</reference>
<dbReference type="SMART" id="SM00479">
    <property type="entry name" value="EXOIII"/>
    <property type="match status" value="1"/>
</dbReference>
<dbReference type="InterPro" id="IPR047021">
    <property type="entry name" value="REXO1/3/4-like"/>
</dbReference>
<dbReference type="GO" id="GO:0004527">
    <property type="term" value="F:exonuclease activity"/>
    <property type="evidence" value="ECO:0007669"/>
    <property type="project" value="UniProtKB-KW"/>
</dbReference>
<keyword evidence="1" id="KW-0698">rRNA processing</keyword>
<dbReference type="InterPro" id="IPR036397">
    <property type="entry name" value="RNaseH_sf"/>
</dbReference>
<evidence type="ECO:0000313" key="8">
    <source>
        <dbReference type="Proteomes" id="UP001055219"/>
    </source>
</evidence>
<accession>A0A9P9XZ20</accession>
<dbReference type="InterPro" id="IPR012337">
    <property type="entry name" value="RNaseH-like_sf"/>
</dbReference>
<keyword evidence="8" id="KW-1185">Reference proteome</keyword>
<gene>
    <name evidence="7" type="ORF">J7T54_000159</name>
</gene>
<sequence>MDVPPHRPELIEKTPEYLETITSLAHPERVLNKRGYLTVQLTSYDLECKKRCSHCSKVLKKKTKIRRSWSWEMRHGEDASSGGVSLDSKAKDLCRYHTGAVRAKHWTCCGGFVAVPGCVEAAQHMPRVYAHNELELDWQLHPTPCPSPTTQGHRRGGRFTAIKPVDAVAIDCEMGTSEHGDSELIRLTVIDYFTGQVLLDKLVWPDCRMQHFNTRFSGITRQMMNDARRRRTCLFGRTSARAEMWKFIGPDTVVVGHGSNNDFTSLRWIHPRIVDTFLIEESFARLERAKFEAARAEMKEERAALMERGEPWDHLEQPPEVQGSSLKALADTRLQRKIQRAGRGHDSLEDALACRDLLHWHVVNRLDRESKPDPFQLAIDELAIA</sequence>
<dbReference type="InterPro" id="IPR013520">
    <property type="entry name" value="Ribonucl_H"/>
</dbReference>
<reference evidence="7" key="1">
    <citation type="journal article" date="2021" name="J Fungi (Basel)">
        <title>Genomic and Metabolomic Analyses of the Marine Fungus Emericellopsis cladophorae: Insights into Saltwater Adaptability Mechanisms and Its Biosynthetic Potential.</title>
        <authorList>
            <person name="Goncalves M.F.M."/>
            <person name="Hilario S."/>
            <person name="Van de Peer Y."/>
            <person name="Esteves A.C."/>
            <person name="Alves A."/>
        </authorList>
    </citation>
    <scope>NUCLEOTIDE SEQUENCE</scope>
    <source>
        <strain evidence="7">MUM 19.33</strain>
    </source>
</reference>
<evidence type="ECO:0000259" key="6">
    <source>
        <dbReference type="SMART" id="SM00479"/>
    </source>
</evidence>
<feature type="domain" description="Exonuclease" evidence="6">
    <location>
        <begin position="166"/>
        <end position="367"/>
    </location>
</feature>
<proteinExistence type="predicted"/>
<dbReference type="GeneID" id="75826680"/>
<dbReference type="CDD" id="cd06137">
    <property type="entry name" value="DEDDh_RNase"/>
    <property type="match status" value="1"/>
</dbReference>
<evidence type="ECO:0000313" key="7">
    <source>
        <dbReference type="EMBL" id="KAI6780519.1"/>
    </source>
</evidence>
<dbReference type="AlphaFoldDB" id="A0A9P9XZ20"/>
<dbReference type="GO" id="GO:0003676">
    <property type="term" value="F:nucleic acid binding"/>
    <property type="evidence" value="ECO:0007669"/>
    <property type="project" value="InterPro"/>
</dbReference>
<protein>
    <recommendedName>
        <fullName evidence="6">Exonuclease domain-containing protein</fullName>
    </recommendedName>
</protein>
<dbReference type="OrthoDB" id="16516at2759"/>
<dbReference type="GO" id="GO:0005634">
    <property type="term" value="C:nucleus"/>
    <property type="evidence" value="ECO:0007669"/>
    <property type="project" value="TreeGrafter"/>
</dbReference>
<keyword evidence="3" id="KW-0378">Hydrolase</keyword>
<comment type="function">
    <text evidence="5">Exoribonuclease involved in ribosome biosynthesis. Involved in the processing of ITS1, the internal transcribed spacer localized between the 18S and 5.8S rRNAs.</text>
</comment>
<evidence type="ECO:0000256" key="2">
    <source>
        <dbReference type="ARBA" id="ARBA00022722"/>
    </source>
</evidence>
<dbReference type="Proteomes" id="UP001055219">
    <property type="component" value="Unassembled WGS sequence"/>
</dbReference>
<keyword evidence="4" id="KW-0269">Exonuclease</keyword>
<dbReference type="Pfam" id="PF00929">
    <property type="entry name" value="RNase_T"/>
    <property type="match status" value="1"/>
</dbReference>
<dbReference type="SUPFAM" id="SSF53098">
    <property type="entry name" value="Ribonuclease H-like"/>
    <property type="match status" value="1"/>
</dbReference>
<dbReference type="EMBL" id="JAGIXG020000031">
    <property type="protein sequence ID" value="KAI6780519.1"/>
    <property type="molecule type" value="Genomic_DNA"/>
</dbReference>
<keyword evidence="2" id="KW-0540">Nuclease</keyword>
<dbReference type="RefSeq" id="XP_051361375.1">
    <property type="nucleotide sequence ID" value="XM_051507415.1"/>
</dbReference>
<name>A0A9P9XZ20_9HYPO</name>
<dbReference type="PANTHER" id="PTHR12801">
    <property type="entry name" value="RNA EXONUCLEASE REXO1 / RECO3 FAMILY MEMBER-RELATED"/>
    <property type="match status" value="1"/>
</dbReference>
<comment type="caution">
    <text evidence="7">The sequence shown here is derived from an EMBL/GenBank/DDBJ whole genome shotgun (WGS) entry which is preliminary data.</text>
</comment>
<evidence type="ECO:0000256" key="4">
    <source>
        <dbReference type="ARBA" id="ARBA00022839"/>
    </source>
</evidence>
<dbReference type="GO" id="GO:0006364">
    <property type="term" value="P:rRNA processing"/>
    <property type="evidence" value="ECO:0007669"/>
    <property type="project" value="UniProtKB-KW"/>
</dbReference>
<dbReference type="Gene3D" id="3.30.420.10">
    <property type="entry name" value="Ribonuclease H-like superfamily/Ribonuclease H"/>
    <property type="match status" value="1"/>
</dbReference>
<evidence type="ECO:0000256" key="1">
    <source>
        <dbReference type="ARBA" id="ARBA00022552"/>
    </source>
</evidence>
<evidence type="ECO:0000256" key="5">
    <source>
        <dbReference type="ARBA" id="ARBA00025599"/>
    </source>
</evidence>
<organism evidence="7 8">
    <name type="scientific">Emericellopsis cladophorae</name>
    <dbReference type="NCBI Taxonomy" id="2686198"/>
    <lineage>
        <taxon>Eukaryota</taxon>
        <taxon>Fungi</taxon>
        <taxon>Dikarya</taxon>
        <taxon>Ascomycota</taxon>
        <taxon>Pezizomycotina</taxon>
        <taxon>Sordariomycetes</taxon>
        <taxon>Hypocreomycetidae</taxon>
        <taxon>Hypocreales</taxon>
        <taxon>Bionectriaceae</taxon>
        <taxon>Emericellopsis</taxon>
    </lineage>
</organism>